<dbReference type="Gene3D" id="1.20.120.1630">
    <property type="match status" value="1"/>
</dbReference>
<reference evidence="6" key="2">
    <citation type="submission" date="2022-09" db="EMBL/GenBank/DDBJ databases">
        <title>Biosynthetic gene clusters of Dactylosporangioum fulvum.</title>
        <authorList>
            <person name="Caradec T."/>
        </authorList>
    </citation>
    <scope>NUCLEOTIDE SEQUENCE</scope>
    <source>
        <strain evidence="6">NRRL B-16292</strain>
    </source>
</reference>
<dbReference type="InterPro" id="IPR007318">
    <property type="entry name" value="Phopholipid_MeTrfase"/>
</dbReference>
<protein>
    <submittedName>
        <fullName evidence="6">Isoprenylcysteine carboxylmethyltransferase family protein</fullName>
    </submittedName>
</protein>
<evidence type="ECO:0000256" key="4">
    <source>
        <dbReference type="ARBA" id="ARBA00023136"/>
    </source>
</evidence>
<reference evidence="6" key="1">
    <citation type="submission" date="2021-04" db="EMBL/GenBank/DDBJ databases">
        <authorList>
            <person name="Hartkoorn R.C."/>
            <person name="Beaudoing E."/>
            <person name="Hot D."/>
        </authorList>
    </citation>
    <scope>NUCLEOTIDE SEQUENCE</scope>
    <source>
        <strain evidence="6">NRRL B-16292</strain>
    </source>
</reference>
<keyword evidence="2 5" id="KW-0812">Transmembrane</keyword>
<comment type="subcellular location">
    <subcellularLocation>
        <location evidence="1">Endomembrane system</location>
        <topology evidence="1">Multi-pass membrane protein</topology>
    </subcellularLocation>
</comment>
<organism evidence="6 7">
    <name type="scientific">Dactylosporangium fulvum</name>
    <dbReference type="NCBI Taxonomy" id="53359"/>
    <lineage>
        <taxon>Bacteria</taxon>
        <taxon>Bacillati</taxon>
        <taxon>Actinomycetota</taxon>
        <taxon>Actinomycetes</taxon>
        <taxon>Micromonosporales</taxon>
        <taxon>Micromonosporaceae</taxon>
        <taxon>Dactylosporangium</taxon>
    </lineage>
</organism>
<sequence>MITVRYACLLVPAALVLIGLRVERGRDARAAALLAGVAAAVGVAALDAVARRAGWWSFAAVDGTFRGLPVDLWLGWAALWGVVPVLLRRRLPVPIGLGLLLWLDLLAMPELAPLVVLGDDWWAGEAAGIVAVAVPSVLLGVASAERRLLTVRVLGQVVVFAGLSLWLVPTVAFTVDGASWEPLLTPVMAQLALLVSVPALLAVRELLVRGRGTPYPWDPPGRLVTTGPYAYVANPMQVSTVALMLLMAMAARSWALAVAAGLAVAFSAGVAAPHERAALVRRHGEQWLEYRRHVRDWWPRWTPYRTGRTPVLWLDDDCGPCTATAAFLRRRGPRGLVLAPAASHPGPLRRAGYTGGDGHTERGVAAVARGLEHVHLGWAYAGWFLRLPGVGLLAQLVTDALIAPPHLAGTVEGDHDGGLDVRHQAAAAGRRARRRQ</sequence>
<keyword evidence="4 5" id="KW-0472">Membrane</keyword>
<gene>
    <name evidence="6" type="ORF">Dfulv_28230</name>
</gene>
<evidence type="ECO:0000313" key="6">
    <source>
        <dbReference type="EMBL" id="UWP79053.1"/>
    </source>
</evidence>
<evidence type="ECO:0000313" key="7">
    <source>
        <dbReference type="Proteomes" id="UP001059617"/>
    </source>
</evidence>
<evidence type="ECO:0000256" key="3">
    <source>
        <dbReference type="ARBA" id="ARBA00022989"/>
    </source>
</evidence>
<feature type="transmembrane region" description="Helical" evidence="5">
    <location>
        <begin position="228"/>
        <end position="248"/>
    </location>
</feature>
<keyword evidence="3 5" id="KW-1133">Transmembrane helix</keyword>
<feature type="transmembrane region" description="Helical" evidence="5">
    <location>
        <begin position="153"/>
        <end position="175"/>
    </location>
</feature>
<feature type="transmembrane region" description="Helical" evidence="5">
    <location>
        <begin position="30"/>
        <end position="50"/>
    </location>
</feature>
<feature type="transmembrane region" description="Helical" evidence="5">
    <location>
        <begin position="254"/>
        <end position="272"/>
    </location>
</feature>
<evidence type="ECO:0000256" key="2">
    <source>
        <dbReference type="ARBA" id="ARBA00022692"/>
    </source>
</evidence>
<name>A0ABY5VMV5_9ACTN</name>
<dbReference type="Pfam" id="PF04191">
    <property type="entry name" value="PEMT"/>
    <property type="match status" value="1"/>
</dbReference>
<feature type="transmembrane region" description="Helical" evidence="5">
    <location>
        <begin position="122"/>
        <end position="141"/>
    </location>
</feature>
<accession>A0ABY5VMV5</accession>
<proteinExistence type="predicted"/>
<evidence type="ECO:0000256" key="1">
    <source>
        <dbReference type="ARBA" id="ARBA00004127"/>
    </source>
</evidence>
<feature type="transmembrane region" description="Helical" evidence="5">
    <location>
        <begin position="99"/>
        <end position="116"/>
    </location>
</feature>
<feature type="transmembrane region" description="Helical" evidence="5">
    <location>
        <begin position="70"/>
        <end position="87"/>
    </location>
</feature>
<dbReference type="EMBL" id="CP073720">
    <property type="protein sequence ID" value="UWP79053.1"/>
    <property type="molecule type" value="Genomic_DNA"/>
</dbReference>
<dbReference type="Proteomes" id="UP001059617">
    <property type="component" value="Chromosome"/>
</dbReference>
<evidence type="ECO:0000256" key="5">
    <source>
        <dbReference type="SAM" id="Phobius"/>
    </source>
</evidence>
<feature type="transmembrane region" description="Helical" evidence="5">
    <location>
        <begin position="187"/>
        <end position="207"/>
    </location>
</feature>
<keyword evidence="7" id="KW-1185">Reference proteome</keyword>